<dbReference type="Proteomes" id="UP000760819">
    <property type="component" value="Unassembled WGS sequence"/>
</dbReference>
<comment type="caution">
    <text evidence="2">The sequence shown here is derived from an EMBL/GenBank/DDBJ whole genome shotgun (WGS) entry which is preliminary data.</text>
</comment>
<organism evidence="2 3">
    <name type="scientific">Candidatus Dojkabacteria bacterium</name>
    <dbReference type="NCBI Taxonomy" id="2099670"/>
    <lineage>
        <taxon>Bacteria</taxon>
        <taxon>Candidatus Dojkabacteria</taxon>
    </lineage>
</organism>
<protein>
    <submittedName>
        <fullName evidence="2">Uncharacterized protein</fullName>
    </submittedName>
</protein>
<evidence type="ECO:0000256" key="1">
    <source>
        <dbReference type="SAM" id="MobiDB-lite"/>
    </source>
</evidence>
<dbReference type="AlphaFoldDB" id="A0A955KZI6"/>
<evidence type="ECO:0000313" key="3">
    <source>
        <dbReference type="Proteomes" id="UP000760819"/>
    </source>
</evidence>
<feature type="region of interest" description="Disordered" evidence="1">
    <location>
        <begin position="1"/>
        <end position="20"/>
    </location>
</feature>
<proteinExistence type="predicted"/>
<sequence length="81" mass="8092">ALAAAAGKAVRDEESSGGGVCPSAFSPAANVLAPDLSLAHSLQVAFGPLLGDSAASFPCLQRVFVVLVNEASTKLHSMPTV</sequence>
<accession>A0A955KZI6</accession>
<name>A0A955KZI6_9BACT</name>
<gene>
    <name evidence="2" type="ORF">KC640_01745</name>
</gene>
<feature type="non-terminal residue" evidence="2">
    <location>
        <position position="1"/>
    </location>
</feature>
<reference evidence="2" key="1">
    <citation type="submission" date="2020-04" db="EMBL/GenBank/DDBJ databases">
        <authorList>
            <person name="Zhang T."/>
        </authorList>
    </citation>
    <scope>NUCLEOTIDE SEQUENCE</scope>
    <source>
        <strain evidence="2">HKST-UBA12</strain>
    </source>
</reference>
<reference evidence="2" key="2">
    <citation type="journal article" date="2021" name="Microbiome">
        <title>Successional dynamics and alternative stable states in a saline activated sludge microbial community over 9 years.</title>
        <authorList>
            <person name="Wang Y."/>
            <person name="Ye J."/>
            <person name="Ju F."/>
            <person name="Liu L."/>
            <person name="Boyd J.A."/>
            <person name="Deng Y."/>
            <person name="Parks D.H."/>
            <person name="Jiang X."/>
            <person name="Yin X."/>
            <person name="Woodcroft B.J."/>
            <person name="Tyson G.W."/>
            <person name="Hugenholtz P."/>
            <person name="Polz M.F."/>
            <person name="Zhang T."/>
        </authorList>
    </citation>
    <scope>NUCLEOTIDE SEQUENCE</scope>
    <source>
        <strain evidence="2">HKST-UBA12</strain>
    </source>
</reference>
<evidence type="ECO:0000313" key="2">
    <source>
        <dbReference type="EMBL" id="MCA9379128.1"/>
    </source>
</evidence>
<dbReference type="EMBL" id="JAGQLI010000090">
    <property type="protein sequence ID" value="MCA9379128.1"/>
    <property type="molecule type" value="Genomic_DNA"/>
</dbReference>